<name>A0ABY6DH29_9NEIS</name>
<dbReference type="SUPFAM" id="SSF48498">
    <property type="entry name" value="Tetracyclin repressor-like, C-terminal domain"/>
    <property type="match status" value="1"/>
</dbReference>
<sequence>MIMTEQRTLPPHPDDAADPGRRERKRRQTLDRLAATAFALFEAQGYDAVTMEQIAAAADVAKGTLYNHFPVKEALLAHRFHAELADDLPQLRADLAGLPDFPARMTHLLHASAGWAERRRAYLPHYLRYRLAQLGYDQDGRREEARSGMDQVFEALVQAGQHAGELRNDLPTDRLVGLFRFCYLGALVRWLGEPGADLRQEFDVMLTLLHHGLATAPSGRPA</sequence>
<dbReference type="RefSeq" id="WP_263122864.1">
    <property type="nucleotide sequence ID" value="NZ_CP106753.1"/>
</dbReference>
<gene>
    <name evidence="7" type="ORF">N8I74_10000</name>
</gene>
<dbReference type="PANTHER" id="PTHR30055">
    <property type="entry name" value="HTH-TYPE TRANSCRIPTIONAL REGULATOR RUTR"/>
    <property type="match status" value="1"/>
</dbReference>
<evidence type="ECO:0000256" key="4">
    <source>
        <dbReference type="PROSITE-ProRule" id="PRU00335"/>
    </source>
</evidence>
<evidence type="ECO:0000313" key="7">
    <source>
        <dbReference type="EMBL" id="UXY13655.1"/>
    </source>
</evidence>
<accession>A0ABY6DH29</accession>
<dbReference type="InterPro" id="IPR001647">
    <property type="entry name" value="HTH_TetR"/>
</dbReference>
<dbReference type="SUPFAM" id="SSF46689">
    <property type="entry name" value="Homeodomain-like"/>
    <property type="match status" value="1"/>
</dbReference>
<organism evidence="7 8">
    <name type="scientific">Chitiniphilus purpureus</name>
    <dbReference type="NCBI Taxonomy" id="2981137"/>
    <lineage>
        <taxon>Bacteria</taxon>
        <taxon>Pseudomonadati</taxon>
        <taxon>Pseudomonadota</taxon>
        <taxon>Betaproteobacteria</taxon>
        <taxon>Neisseriales</taxon>
        <taxon>Chitinibacteraceae</taxon>
        <taxon>Chitiniphilus</taxon>
    </lineage>
</organism>
<keyword evidence="3" id="KW-0804">Transcription</keyword>
<evidence type="ECO:0000256" key="2">
    <source>
        <dbReference type="ARBA" id="ARBA00023125"/>
    </source>
</evidence>
<keyword evidence="8" id="KW-1185">Reference proteome</keyword>
<keyword evidence="2 4" id="KW-0238">DNA-binding</keyword>
<feature type="region of interest" description="Disordered" evidence="5">
    <location>
        <begin position="1"/>
        <end position="26"/>
    </location>
</feature>
<evidence type="ECO:0000256" key="1">
    <source>
        <dbReference type="ARBA" id="ARBA00023015"/>
    </source>
</evidence>
<dbReference type="InterPro" id="IPR036271">
    <property type="entry name" value="Tet_transcr_reg_TetR-rel_C_sf"/>
</dbReference>
<proteinExistence type="predicted"/>
<dbReference type="PROSITE" id="PS50977">
    <property type="entry name" value="HTH_TETR_2"/>
    <property type="match status" value="1"/>
</dbReference>
<dbReference type="EMBL" id="CP106753">
    <property type="protein sequence ID" value="UXY13655.1"/>
    <property type="molecule type" value="Genomic_DNA"/>
</dbReference>
<evidence type="ECO:0000313" key="8">
    <source>
        <dbReference type="Proteomes" id="UP001061302"/>
    </source>
</evidence>
<reference evidence="7" key="1">
    <citation type="submission" date="2022-10" db="EMBL/GenBank/DDBJ databases">
        <title>Chitiniphilus purpureus sp. nov., a novel chitin-degrading bacterium isolated from crawfish pond sediment.</title>
        <authorList>
            <person name="Li K."/>
        </authorList>
    </citation>
    <scope>NUCLEOTIDE SEQUENCE</scope>
    <source>
        <strain evidence="7">CD1</strain>
    </source>
</reference>
<evidence type="ECO:0000256" key="5">
    <source>
        <dbReference type="SAM" id="MobiDB-lite"/>
    </source>
</evidence>
<dbReference type="Gene3D" id="1.10.357.10">
    <property type="entry name" value="Tetracycline Repressor, domain 2"/>
    <property type="match status" value="1"/>
</dbReference>
<protein>
    <submittedName>
        <fullName evidence="7">TetR/AcrR family transcriptional regulator</fullName>
    </submittedName>
</protein>
<feature type="compositionally biased region" description="Basic and acidic residues" evidence="5">
    <location>
        <begin position="12"/>
        <end position="21"/>
    </location>
</feature>
<dbReference type="PRINTS" id="PR00455">
    <property type="entry name" value="HTHTETR"/>
</dbReference>
<keyword evidence="1" id="KW-0805">Transcription regulation</keyword>
<evidence type="ECO:0000256" key="3">
    <source>
        <dbReference type="ARBA" id="ARBA00023163"/>
    </source>
</evidence>
<dbReference type="Pfam" id="PF00440">
    <property type="entry name" value="TetR_N"/>
    <property type="match status" value="1"/>
</dbReference>
<evidence type="ECO:0000259" key="6">
    <source>
        <dbReference type="PROSITE" id="PS50977"/>
    </source>
</evidence>
<feature type="DNA-binding region" description="H-T-H motif" evidence="4">
    <location>
        <begin position="50"/>
        <end position="69"/>
    </location>
</feature>
<dbReference type="InterPro" id="IPR050109">
    <property type="entry name" value="HTH-type_TetR-like_transc_reg"/>
</dbReference>
<dbReference type="InterPro" id="IPR009057">
    <property type="entry name" value="Homeodomain-like_sf"/>
</dbReference>
<dbReference type="Proteomes" id="UP001061302">
    <property type="component" value="Chromosome"/>
</dbReference>
<dbReference type="PANTHER" id="PTHR30055:SF234">
    <property type="entry name" value="HTH-TYPE TRANSCRIPTIONAL REGULATOR BETI"/>
    <property type="match status" value="1"/>
</dbReference>
<feature type="domain" description="HTH tetR-type" evidence="6">
    <location>
        <begin position="27"/>
        <end position="87"/>
    </location>
</feature>